<name>A0ABV5KUG5_9BACL</name>
<proteinExistence type="predicted"/>
<comment type="caution">
    <text evidence="2">The sequence shown here is derived from an EMBL/GenBank/DDBJ whole genome shotgun (WGS) entry which is preliminary data.</text>
</comment>
<dbReference type="Proteomes" id="UP001589747">
    <property type="component" value="Unassembled WGS sequence"/>
</dbReference>
<protein>
    <recommendedName>
        <fullName evidence="4">DUF3619 family protein</fullName>
    </recommendedName>
</protein>
<sequence length="117" mass="13384">MMDKQVEHTEAEIKKRLDEELDGLHYTSADLFLQSALRRNSWKQRVNAWWNTEIELPLIPVAAVCILLIGALLLTRDKTAPEQPLAVDEPRQLIEVGGNTYWKDDYERAVASIADSH</sequence>
<reference evidence="2 3" key="1">
    <citation type="submission" date="2024-09" db="EMBL/GenBank/DDBJ databases">
        <authorList>
            <person name="Sun Q."/>
            <person name="Mori K."/>
        </authorList>
    </citation>
    <scope>NUCLEOTIDE SEQUENCE [LARGE SCALE GENOMIC DNA]</scope>
    <source>
        <strain evidence="2 3">TISTR 2452</strain>
    </source>
</reference>
<keyword evidence="1" id="KW-0812">Transmembrane</keyword>
<dbReference type="EMBL" id="JBHMDO010000038">
    <property type="protein sequence ID" value="MFB9328877.1"/>
    <property type="molecule type" value="Genomic_DNA"/>
</dbReference>
<accession>A0ABV5KUG5</accession>
<keyword evidence="3" id="KW-1185">Reference proteome</keyword>
<keyword evidence="1" id="KW-0472">Membrane</keyword>
<gene>
    <name evidence="2" type="ORF">ACFFSY_23325</name>
</gene>
<keyword evidence="1" id="KW-1133">Transmembrane helix</keyword>
<feature type="transmembrane region" description="Helical" evidence="1">
    <location>
        <begin position="56"/>
        <end position="75"/>
    </location>
</feature>
<evidence type="ECO:0000256" key="1">
    <source>
        <dbReference type="SAM" id="Phobius"/>
    </source>
</evidence>
<dbReference type="RefSeq" id="WP_377498610.1">
    <property type="nucleotide sequence ID" value="NZ_JBHMDO010000038.1"/>
</dbReference>
<evidence type="ECO:0000313" key="2">
    <source>
        <dbReference type="EMBL" id="MFB9328877.1"/>
    </source>
</evidence>
<organism evidence="2 3">
    <name type="scientific">Paenibacillus aurantiacus</name>
    <dbReference type="NCBI Taxonomy" id="1936118"/>
    <lineage>
        <taxon>Bacteria</taxon>
        <taxon>Bacillati</taxon>
        <taxon>Bacillota</taxon>
        <taxon>Bacilli</taxon>
        <taxon>Bacillales</taxon>
        <taxon>Paenibacillaceae</taxon>
        <taxon>Paenibacillus</taxon>
    </lineage>
</organism>
<evidence type="ECO:0008006" key="4">
    <source>
        <dbReference type="Google" id="ProtNLM"/>
    </source>
</evidence>
<evidence type="ECO:0000313" key="3">
    <source>
        <dbReference type="Proteomes" id="UP001589747"/>
    </source>
</evidence>